<reference evidence="2 3" key="1">
    <citation type="journal article" date="2019" name="Int. J. Syst. Evol. Microbiol.">
        <title>The Global Catalogue of Microorganisms (GCM) 10K type strain sequencing project: providing services to taxonomists for standard genome sequencing and annotation.</title>
        <authorList>
            <consortium name="The Broad Institute Genomics Platform"/>
            <consortium name="The Broad Institute Genome Sequencing Center for Infectious Disease"/>
            <person name="Wu L."/>
            <person name="Ma J."/>
        </authorList>
    </citation>
    <scope>NUCLEOTIDE SEQUENCE [LARGE SCALE GENOMIC DNA]</scope>
    <source>
        <strain evidence="2 3">CGMCC 1.12543</strain>
    </source>
</reference>
<accession>A0ABD5RKT9</accession>
<evidence type="ECO:0000259" key="1">
    <source>
        <dbReference type="Pfam" id="PF18545"/>
    </source>
</evidence>
<dbReference type="InterPro" id="IPR040624">
    <property type="entry name" value="HalOD1"/>
</dbReference>
<name>A0ABD5RKT9_9EURY</name>
<proteinExistence type="predicted"/>
<feature type="domain" description="Halobacterial output" evidence="1">
    <location>
        <begin position="25"/>
        <end position="99"/>
    </location>
</feature>
<organism evidence="2 3">
    <name type="scientific">Halomarina salina</name>
    <dbReference type="NCBI Taxonomy" id="1872699"/>
    <lineage>
        <taxon>Archaea</taxon>
        <taxon>Methanobacteriati</taxon>
        <taxon>Methanobacteriota</taxon>
        <taxon>Stenosarchaea group</taxon>
        <taxon>Halobacteria</taxon>
        <taxon>Halobacteriales</taxon>
        <taxon>Natronomonadaceae</taxon>
        <taxon>Halomarina</taxon>
    </lineage>
</organism>
<evidence type="ECO:0000313" key="2">
    <source>
        <dbReference type="EMBL" id="MFC5971136.1"/>
    </source>
</evidence>
<keyword evidence="3" id="KW-1185">Reference proteome</keyword>
<sequence length="105" mass="12048">MVPSSPDRPNRESERYVSYYDPTGSRKLSTILVHRLADLMGTDVRRAERVLYESIDPVSLDRLFQQRHDGSARYDGLTRFRVDGYAVVITADGRIEITPHDPPEE</sequence>
<protein>
    <submittedName>
        <fullName evidence="2">HalOD1 output domain-containing protein</fullName>
    </submittedName>
</protein>
<comment type="caution">
    <text evidence="2">The sequence shown here is derived from an EMBL/GenBank/DDBJ whole genome shotgun (WGS) entry which is preliminary data.</text>
</comment>
<gene>
    <name evidence="2" type="ORF">ACFPYI_07300</name>
</gene>
<dbReference type="EMBL" id="JBHSQH010000001">
    <property type="protein sequence ID" value="MFC5971136.1"/>
    <property type="molecule type" value="Genomic_DNA"/>
</dbReference>
<dbReference type="AlphaFoldDB" id="A0ABD5RKT9"/>
<dbReference type="RefSeq" id="WP_247414047.1">
    <property type="nucleotide sequence ID" value="NZ_JALLGW010000001.1"/>
</dbReference>
<dbReference type="Proteomes" id="UP001596099">
    <property type="component" value="Unassembled WGS sequence"/>
</dbReference>
<dbReference type="Pfam" id="PF18545">
    <property type="entry name" value="HalOD1"/>
    <property type="match status" value="1"/>
</dbReference>
<evidence type="ECO:0000313" key="3">
    <source>
        <dbReference type="Proteomes" id="UP001596099"/>
    </source>
</evidence>